<dbReference type="OrthoDB" id="9788332at2"/>
<dbReference type="InterPro" id="IPR018673">
    <property type="entry name" value="DUF2141"/>
</dbReference>
<evidence type="ECO:0000313" key="2">
    <source>
        <dbReference type="EMBL" id="SFU55339.1"/>
    </source>
</evidence>
<reference evidence="2 3" key="1">
    <citation type="submission" date="2016-10" db="EMBL/GenBank/DDBJ databases">
        <authorList>
            <person name="de Groot N.N."/>
        </authorList>
    </citation>
    <scope>NUCLEOTIDE SEQUENCE [LARGE SCALE GENOMIC DNA]</scope>
    <source>
        <strain evidence="2 3">CGMCC 1.12333</strain>
    </source>
</reference>
<proteinExistence type="predicted"/>
<keyword evidence="1" id="KW-0732">Signal</keyword>
<feature type="chain" id="PRO_5011448288" evidence="1">
    <location>
        <begin position="20"/>
        <end position="139"/>
    </location>
</feature>
<dbReference type="EMBL" id="FPBK01000007">
    <property type="protein sequence ID" value="SFU55339.1"/>
    <property type="molecule type" value="Genomic_DNA"/>
</dbReference>
<feature type="signal peptide" evidence="1">
    <location>
        <begin position="1"/>
        <end position="19"/>
    </location>
</feature>
<dbReference type="Proteomes" id="UP000199138">
    <property type="component" value="Unassembled WGS sequence"/>
</dbReference>
<accession>A0A1I7H3Q5</accession>
<dbReference type="STRING" id="1224947.SAMN05216480_10721"/>
<protein>
    <submittedName>
        <fullName evidence="2">Uncharacterized conserved protein, DUF2141 family</fullName>
    </submittedName>
</protein>
<evidence type="ECO:0000313" key="3">
    <source>
        <dbReference type="Proteomes" id="UP000199138"/>
    </source>
</evidence>
<keyword evidence="3" id="KW-1185">Reference proteome</keyword>
<evidence type="ECO:0000256" key="1">
    <source>
        <dbReference type="SAM" id="SignalP"/>
    </source>
</evidence>
<dbReference type="AlphaFoldDB" id="A0A1I7H3Q5"/>
<dbReference type="RefSeq" id="WP_093025229.1">
    <property type="nucleotide sequence ID" value="NZ_FPBK01000007.1"/>
</dbReference>
<gene>
    <name evidence="2" type="ORF">SAMN05216480_10721</name>
</gene>
<organism evidence="2 3">
    <name type="scientific">Pustulibacterium marinum</name>
    <dbReference type="NCBI Taxonomy" id="1224947"/>
    <lineage>
        <taxon>Bacteria</taxon>
        <taxon>Pseudomonadati</taxon>
        <taxon>Bacteroidota</taxon>
        <taxon>Flavobacteriia</taxon>
        <taxon>Flavobacteriales</taxon>
        <taxon>Flavobacteriaceae</taxon>
        <taxon>Pustulibacterium</taxon>
    </lineage>
</organism>
<name>A0A1I7H3Q5_9FLAO</name>
<dbReference type="Pfam" id="PF09912">
    <property type="entry name" value="DUF2141"/>
    <property type="match status" value="1"/>
</dbReference>
<sequence length="139" mass="15150">MKTLATLLFIIVSSVAGFAQTNEGISITATVENAHNNNGKVIFALHDKSTFMKGKGVMNATSTINDGVATVTFENVTPGTYAILVLHDENDNDRMDYAATGMPQEDYGMSNNIVAFGPPQFMDAKFEVTDKDQTFNIRF</sequence>